<sequence>MSSSTHSSNSKWNYEIDISTGSDYGLPKPSDRTQDRLSLDEEDRLAIRLSTTQGKATNTGSISHDYRGVLEMWKAIVFAETEKEHDTAWVILREESDDQRVILLYLYRTYMPLRAQWAHCFIRGYPNFGICVTSGTEASNNNIKSYLLKGMSHLFRLAETSEEMMADQEADFTDRCVQDVTLTKRELVSKGAEGVPTKSNPKPGLIGNCDVDCLVSTELGIPYYHEIYQKLVSGETVSKWEVHQRWHLRESAADSPYWRILDPKIATSIRERLKNTAQPVPEQLAVRVNS</sequence>
<keyword evidence="2" id="KW-1185">Reference proteome</keyword>
<dbReference type="EMBL" id="JAWDJO010000043">
    <property type="protein sequence ID" value="KAL1897550.1"/>
    <property type="molecule type" value="Genomic_DNA"/>
</dbReference>
<evidence type="ECO:0000313" key="2">
    <source>
        <dbReference type="Proteomes" id="UP001583280"/>
    </source>
</evidence>
<proteinExistence type="predicted"/>
<gene>
    <name evidence="1" type="ORF">Cpir12675_002278</name>
</gene>
<name>A0ABR3ZA66_9PEZI</name>
<protein>
    <submittedName>
        <fullName evidence="1">Uncharacterized protein</fullName>
    </submittedName>
</protein>
<organism evidence="1 2">
    <name type="scientific">Ceratocystis pirilliformis</name>
    <dbReference type="NCBI Taxonomy" id="259994"/>
    <lineage>
        <taxon>Eukaryota</taxon>
        <taxon>Fungi</taxon>
        <taxon>Dikarya</taxon>
        <taxon>Ascomycota</taxon>
        <taxon>Pezizomycotina</taxon>
        <taxon>Sordariomycetes</taxon>
        <taxon>Hypocreomycetidae</taxon>
        <taxon>Microascales</taxon>
        <taxon>Ceratocystidaceae</taxon>
        <taxon>Ceratocystis</taxon>
    </lineage>
</organism>
<accession>A0ABR3ZA66</accession>
<dbReference type="Proteomes" id="UP001583280">
    <property type="component" value="Unassembled WGS sequence"/>
</dbReference>
<comment type="caution">
    <text evidence="1">The sequence shown here is derived from an EMBL/GenBank/DDBJ whole genome shotgun (WGS) entry which is preliminary data.</text>
</comment>
<reference evidence="1 2" key="1">
    <citation type="journal article" date="2024" name="IMA Fungus">
        <title>IMA Genome - F19 : A genome assembly and annotation guide to empower mycologists, including annotated draft genome sequences of Ceratocystis pirilliformis, Diaporthe australafricana, Fusarium ophioides, Paecilomyces lecythidis, and Sporothrix stenoceras.</title>
        <authorList>
            <person name="Aylward J."/>
            <person name="Wilson A.M."/>
            <person name="Visagie C.M."/>
            <person name="Spraker J."/>
            <person name="Barnes I."/>
            <person name="Buitendag C."/>
            <person name="Ceriani C."/>
            <person name="Del Mar Angel L."/>
            <person name="du Plessis D."/>
            <person name="Fuchs T."/>
            <person name="Gasser K."/>
            <person name="Kramer D."/>
            <person name="Li W."/>
            <person name="Munsamy K."/>
            <person name="Piso A."/>
            <person name="Price J.L."/>
            <person name="Sonnekus B."/>
            <person name="Thomas C."/>
            <person name="van der Nest A."/>
            <person name="van Dijk A."/>
            <person name="van Heerden A."/>
            <person name="van Vuuren N."/>
            <person name="Yilmaz N."/>
            <person name="Duong T.A."/>
            <person name="van der Merwe N.A."/>
            <person name="Wingfield M.J."/>
            <person name="Wingfield B.D."/>
        </authorList>
    </citation>
    <scope>NUCLEOTIDE SEQUENCE [LARGE SCALE GENOMIC DNA]</scope>
    <source>
        <strain evidence="1 2">CMW 12675</strain>
    </source>
</reference>
<evidence type="ECO:0000313" key="1">
    <source>
        <dbReference type="EMBL" id="KAL1897550.1"/>
    </source>
</evidence>